<evidence type="ECO:0000256" key="3">
    <source>
        <dbReference type="SAM" id="MobiDB-lite"/>
    </source>
</evidence>
<dbReference type="OrthoDB" id="1483400at2759"/>
<sequence length="1118" mass="119873">MSAPAACAFPLFRERFLAQPLAGADGSGAAAGLPGASSSPGSDPALSPTKAASRMGNLRVLDLRALPRDDGPPTELRARKEKLAHFERQCSRVGDGVYVGAEWVAKSREALAAAGITHVVNCVGFLYPPYFEAELAYQTLYLQDTPGEDILCVLYDVFDFIEAALSSSSGGGGGSPGRVLIHCSQGVSRSATLAIAYLMWKQGASYDDVFQAVKASRGVANPNIGFICQLLQWHKRRHAPVDSCRLWRIAPQSTAAPQYLVAKAVAAPQPTSLDPRGAFVLQGPASQAIWVGAACPEPFVAAAHRFAQQLQRYEGAPGPALVVRQRQEPEVFWASLAAAAAEGSGSRAGSPAAPGSAAATSAAATAAELVAAAAAGPVAVAENSAYDRDFELYARSLTARTSGDSGDSARSGGRKTPREEGGEPGALSPNDRLRKQARGEERPPSPGKRRREPQWDLTLADLQPGISTDSAAAQLGKKERTLQEVTSPPALQRGRSSSDLVLHSASASDGSMTPRSRGEEPQALQQLGGSQARPGWQRQPSNLGRSGSGAGAEGGSRQAVPRLALPGRHPPSLSPSELAAMVPPPVLLTAWATDACALIERGNRLLASPAVTALQFHGIWLAALLATLWVRAGRARLRELERQRRRAPGRHGSSPRPASSAALAAAAAEHEAGVAAQPLPAVTVVLPVRGCRSHSVANWEAILNLDYGGALDFVFVLQDKSDPAHAVISQLIRQQQQQQQQQQGKRAIQILMSGCAEHTSQKIHNLLAGVRAASHGAQYILCLDDDVLLHPGLLAALVRDMEADPTLFMATADTCCCTHNGAVWHMEADPTLFMATGYPFDVPSEGANLLSYCALSYHLPLVVPFSVKERTEFVWGGCMLFRAAEMSGDARGILKAWEDGGYSDDLTVASKCTELQLPIYCPGYAIFPQWLDGHYSLRRWWNYLRRQLYVMDTYSNDHNRRTNHGLAAFHSFASWGVVLPATTVMLRLALWAAAAALLPTQQVYGGPGGSSYLWLRLFGVEGCPWNLASLAAFSASLAYLMAAGRWMTGVVLDLFCALNPALKRRQLDTFCWPKLWLGFYLNNAVIPLCIAYTFITRHIDWSGIRYWRAGGKVVRVQH</sequence>
<feature type="compositionally biased region" description="Polar residues" evidence="3">
    <location>
        <begin position="494"/>
        <end position="514"/>
    </location>
</feature>
<reference evidence="6 7" key="1">
    <citation type="journal article" date="2018" name="Plant J.">
        <title>Genome sequences of Chlorella sorokiniana UTEX 1602 and Micractinium conductrix SAG 241.80: implications to maltose excretion by a green alga.</title>
        <authorList>
            <person name="Arriola M.B."/>
            <person name="Velmurugan N."/>
            <person name="Zhang Y."/>
            <person name="Plunkett M.H."/>
            <person name="Hondzo H."/>
            <person name="Barney B.M."/>
        </authorList>
    </citation>
    <scope>NUCLEOTIDE SEQUENCE [LARGE SCALE GENOMIC DNA]</scope>
    <source>
        <strain evidence="7">UTEX 1602</strain>
    </source>
</reference>
<evidence type="ECO:0000256" key="2">
    <source>
        <dbReference type="ARBA" id="ARBA00022912"/>
    </source>
</evidence>
<dbReference type="SUPFAM" id="SSF52799">
    <property type="entry name" value="(Phosphotyrosine protein) phosphatases II"/>
    <property type="match status" value="1"/>
</dbReference>
<evidence type="ECO:0000259" key="5">
    <source>
        <dbReference type="PROSITE" id="PS50056"/>
    </source>
</evidence>
<dbReference type="InterPro" id="IPR000340">
    <property type="entry name" value="Dual-sp_phosphatase_cat-dom"/>
</dbReference>
<dbReference type="PROSITE" id="PS50054">
    <property type="entry name" value="TYR_PHOSPHATASE_DUAL"/>
    <property type="match status" value="1"/>
</dbReference>
<dbReference type="GO" id="GO:0016020">
    <property type="term" value="C:membrane"/>
    <property type="evidence" value="ECO:0007669"/>
    <property type="project" value="GOC"/>
</dbReference>
<evidence type="ECO:0000256" key="1">
    <source>
        <dbReference type="ARBA" id="ARBA00022801"/>
    </source>
</evidence>
<dbReference type="PROSITE" id="PS50056">
    <property type="entry name" value="TYR_PHOSPHATASE_2"/>
    <property type="match status" value="1"/>
</dbReference>
<evidence type="ECO:0000313" key="7">
    <source>
        <dbReference type="Proteomes" id="UP000239899"/>
    </source>
</evidence>
<dbReference type="SUPFAM" id="SSF55753">
    <property type="entry name" value="Actin depolymerizing proteins"/>
    <property type="match status" value="1"/>
</dbReference>
<dbReference type="InterPro" id="IPR003595">
    <property type="entry name" value="Tyr_Pase_cat"/>
</dbReference>
<feature type="region of interest" description="Disordered" evidence="3">
    <location>
        <begin position="641"/>
        <end position="663"/>
    </location>
</feature>
<dbReference type="InterPro" id="IPR016130">
    <property type="entry name" value="Tyr_Pase_AS"/>
</dbReference>
<dbReference type="Proteomes" id="UP000239899">
    <property type="component" value="Unassembled WGS sequence"/>
</dbReference>
<evidence type="ECO:0000259" key="4">
    <source>
        <dbReference type="PROSITE" id="PS50054"/>
    </source>
</evidence>
<keyword evidence="2" id="KW-0904">Protein phosphatase</keyword>
<dbReference type="CDD" id="cd14498">
    <property type="entry name" value="DSP"/>
    <property type="match status" value="1"/>
</dbReference>
<dbReference type="InterPro" id="IPR000387">
    <property type="entry name" value="Tyr_Pase_dom"/>
</dbReference>
<comment type="caution">
    <text evidence="6">The sequence shown here is derived from an EMBL/GenBank/DDBJ whole genome shotgun (WGS) entry which is preliminary data.</text>
</comment>
<accession>A0A2P6TUR8</accession>
<feature type="compositionally biased region" description="Basic and acidic residues" evidence="3">
    <location>
        <begin position="431"/>
        <end position="443"/>
    </location>
</feature>
<dbReference type="EMBL" id="LHPG02000006">
    <property type="protein sequence ID" value="PRW57812.1"/>
    <property type="molecule type" value="Genomic_DNA"/>
</dbReference>
<organism evidence="6 7">
    <name type="scientific">Chlorella sorokiniana</name>
    <name type="common">Freshwater green alga</name>
    <dbReference type="NCBI Taxonomy" id="3076"/>
    <lineage>
        <taxon>Eukaryota</taxon>
        <taxon>Viridiplantae</taxon>
        <taxon>Chlorophyta</taxon>
        <taxon>core chlorophytes</taxon>
        <taxon>Trebouxiophyceae</taxon>
        <taxon>Chlorellales</taxon>
        <taxon>Chlorellaceae</taxon>
        <taxon>Chlorella clade</taxon>
        <taxon>Chlorella</taxon>
    </lineage>
</organism>
<dbReference type="InterPro" id="IPR020422">
    <property type="entry name" value="TYR_PHOSPHATASE_DUAL_dom"/>
</dbReference>
<dbReference type="AlphaFoldDB" id="A0A2P6TUR8"/>
<dbReference type="SMART" id="SM00404">
    <property type="entry name" value="PTPc_motif"/>
    <property type="match status" value="1"/>
</dbReference>
<gene>
    <name evidence="6" type="ORF">C2E21_3691</name>
</gene>
<dbReference type="PANTHER" id="PTHR46381">
    <property type="entry name" value="MKPA PROTEIN"/>
    <property type="match status" value="1"/>
</dbReference>
<dbReference type="UniPathway" id="UPA00222"/>
<feature type="compositionally biased region" description="Low complexity" evidence="3">
    <location>
        <begin position="402"/>
        <end position="411"/>
    </location>
</feature>
<name>A0A2P6TUR8_CHLSO</name>
<dbReference type="InterPro" id="IPR029021">
    <property type="entry name" value="Prot-tyrosine_phosphatase-like"/>
</dbReference>
<feature type="region of interest" description="Disordered" evidence="3">
    <location>
        <begin position="478"/>
        <end position="557"/>
    </location>
</feature>
<dbReference type="Gene3D" id="3.90.550.10">
    <property type="entry name" value="Spore Coat Polysaccharide Biosynthesis Protein SpsA, Chain A"/>
    <property type="match status" value="1"/>
</dbReference>
<dbReference type="SUPFAM" id="SSF53448">
    <property type="entry name" value="Nucleotide-diphospho-sugar transferases"/>
    <property type="match status" value="1"/>
</dbReference>
<feature type="region of interest" description="Disordered" evidence="3">
    <location>
        <begin position="28"/>
        <end position="50"/>
    </location>
</feature>
<feature type="domain" description="Tyrosine-protein phosphatase" evidence="4">
    <location>
        <begin position="89"/>
        <end position="239"/>
    </location>
</feature>
<dbReference type="Gene3D" id="3.40.20.10">
    <property type="entry name" value="Severin"/>
    <property type="match status" value="1"/>
</dbReference>
<dbReference type="PANTHER" id="PTHR46381:SF2">
    <property type="entry name" value="MAP KINASE PHOSPHATASE"/>
    <property type="match status" value="1"/>
</dbReference>
<dbReference type="PROSITE" id="PS00383">
    <property type="entry name" value="TYR_PHOSPHATASE_1"/>
    <property type="match status" value="1"/>
</dbReference>
<feature type="compositionally biased region" description="Low complexity" evidence="3">
    <location>
        <begin position="650"/>
        <end position="663"/>
    </location>
</feature>
<protein>
    <submittedName>
        <fullName evidence="6">Uncharacterized protein</fullName>
    </submittedName>
</protein>
<keyword evidence="7" id="KW-1185">Reference proteome</keyword>
<feature type="domain" description="Tyrosine specific protein phosphatases" evidence="5">
    <location>
        <begin position="155"/>
        <end position="217"/>
    </location>
</feature>
<dbReference type="STRING" id="3076.A0A2P6TUR8"/>
<dbReference type="InterPro" id="IPR029044">
    <property type="entry name" value="Nucleotide-diphossugar_trans"/>
</dbReference>
<evidence type="ECO:0000313" key="6">
    <source>
        <dbReference type="EMBL" id="PRW57812.1"/>
    </source>
</evidence>
<feature type="region of interest" description="Disordered" evidence="3">
    <location>
        <begin position="399"/>
        <end position="456"/>
    </location>
</feature>
<dbReference type="InterPro" id="IPR029006">
    <property type="entry name" value="ADF-H/Gelsolin-like_dom_sf"/>
</dbReference>
<dbReference type="SMART" id="SM00195">
    <property type="entry name" value="DSPc"/>
    <property type="match status" value="1"/>
</dbReference>
<proteinExistence type="predicted"/>
<dbReference type="GO" id="GO:0004721">
    <property type="term" value="F:phosphoprotein phosphatase activity"/>
    <property type="evidence" value="ECO:0007669"/>
    <property type="project" value="UniProtKB-KW"/>
</dbReference>
<keyword evidence="1" id="KW-0378">Hydrolase</keyword>
<dbReference type="Gene3D" id="3.90.190.10">
    <property type="entry name" value="Protein tyrosine phosphatase superfamily"/>
    <property type="match status" value="1"/>
</dbReference>
<dbReference type="Pfam" id="PF00782">
    <property type="entry name" value="DSPc"/>
    <property type="match status" value="1"/>
</dbReference>
<feature type="compositionally biased region" description="Low complexity" evidence="3">
    <location>
        <begin position="28"/>
        <end position="48"/>
    </location>
</feature>
<dbReference type="GO" id="GO:0006665">
    <property type="term" value="P:sphingolipid metabolic process"/>
    <property type="evidence" value="ECO:0007669"/>
    <property type="project" value="UniProtKB-UniPathway"/>
</dbReference>